<keyword evidence="2" id="KW-1185">Reference proteome</keyword>
<organism evidence="1 2">
    <name type="scientific">Trichoderma ghanense</name>
    <dbReference type="NCBI Taxonomy" id="65468"/>
    <lineage>
        <taxon>Eukaryota</taxon>
        <taxon>Fungi</taxon>
        <taxon>Dikarya</taxon>
        <taxon>Ascomycota</taxon>
        <taxon>Pezizomycotina</taxon>
        <taxon>Sordariomycetes</taxon>
        <taxon>Hypocreomycetidae</taxon>
        <taxon>Hypocreales</taxon>
        <taxon>Hypocreaceae</taxon>
        <taxon>Trichoderma</taxon>
    </lineage>
</organism>
<accession>A0ABY2HC27</accession>
<dbReference type="GeneID" id="300575660"/>
<dbReference type="EMBL" id="PPTA01000004">
    <property type="protein sequence ID" value="TFB04438.1"/>
    <property type="molecule type" value="Genomic_DNA"/>
</dbReference>
<evidence type="ECO:0000313" key="2">
    <source>
        <dbReference type="Proteomes" id="UP001642720"/>
    </source>
</evidence>
<comment type="caution">
    <text evidence="1">The sequence shown here is derived from an EMBL/GenBank/DDBJ whole genome shotgun (WGS) entry which is preliminary data.</text>
</comment>
<reference evidence="1 2" key="1">
    <citation type="submission" date="2018-01" db="EMBL/GenBank/DDBJ databases">
        <title>Genome characterization of the sugarcane-associated fungus Trichoderma ghanense CCMA-1212 and their application in lignocelulose bioconversion.</title>
        <authorList>
            <person name="Steindorff A.S."/>
            <person name="Mendes T.D."/>
            <person name="Vilela E.S.D."/>
            <person name="Rodrigues D.S."/>
            <person name="Formighieri E.F."/>
            <person name="Melo I.S."/>
            <person name="Favaro L.C.L."/>
        </authorList>
    </citation>
    <scope>NUCLEOTIDE SEQUENCE [LARGE SCALE GENOMIC DNA]</scope>
    <source>
        <strain evidence="1 2">CCMA-1212</strain>
    </source>
</reference>
<proteinExistence type="predicted"/>
<sequence>MAGLQSGLESGSTARTTINHVFGVATMGGPCHVVPTKWPLRKSLLMLRSGWERGGKQEPVLQKPCATALLSDLYGLFLAQRLEIVESWCSSFPAMPVTSAVGSPV</sequence>
<gene>
    <name evidence="1" type="ORF">CCMA1212_003881</name>
</gene>
<dbReference type="Proteomes" id="UP001642720">
    <property type="component" value="Unassembled WGS sequence"/>
</dbReference>
<evidence type="ECO:0000313" key="1">
    <source>
        <dbReference type="EMBL" id="TFB04438.1"/>
    </source>
</evidence>
<protein>
    <submittedName>
        <fullName evidence="1">Uncharacterized protein</fullName>
    </submittedName>
</protein>
<name>A0ABY2HC27_9HYPO</name>
<dbReference type="RefSeq" id="XP_073560639.1">
    <property type="nucleotide sequence ID" value="XM_073701210.1"/>
</dbReference>